<comment type="caution">
    <text evidence="5">The sequence shown here is derived from an EMBL/GenBank/DDBJ whole genome shotgun (WGS) entry which is preliminary data.</text>
</comment>
<dbReference type="AlphaFoldDB" id="A0A928TVJ6"/>
<dbReference type="Gene3D" id="3.40.50.300">
    <property type="entry name" value="P-loop containing nucleotide triphosphate hydrolases"/>
    <property type="match status" value="2"/>
</dbReference>
<dbReference type="SUPFAM" id="SSF52540">
    <property type="entry name" value="P-loop containing nucleoside triphosphate hydrolases"/>
    <property type="match status" value="1"/>
</dbReference>
<dbReference type="GO" id="GO:0003677">
    <property type="term" value="F:DNA binding"/>
    <property type="evidence" value="ECO:0007669"/>
    <property type="project" value="UniProtKB-KW"/>
</dbReference>
<evidence type="ECO:0000256" key="1">
    <source>
        <dbReference type="SAM" id="Phobius"/>
    </source>
</evidence>
<feature type="domain" description="TraD/TraG TraM recognition site" evidence="3">
    <location>
        <begin position="702"/>
        <end position="772"/>
    </location>
</feature>
<dbReference type="InterPro" id="IPR058441">
    <property type="entry name" value="DUF8128"/>
</dbReference>
<evidence type="ECO:0000259" key="4">
    <source>
        <dbReference type="Pfam" id="PF26449"/>
    </source>
</evidence>
<dbReference type="Proteomes" id="UP000710385">
    <property type="component" value="Unassembled WGS sequence"/>
</dbReference>
<protein>
    <submittedName>
        <fullName evidence="5">Type IV secretion system DNA-binding domain-containing protein</fullName>
    </submittedName>
</protein>
<dbReference type="InterPro" id="IPR027417">
    <property type="entry name" value="P-loop_NTPase"/>
</dbReference>
<keyword evidence="5" id="KW-0238">DNA-binding</keyword>
<proteinExistence type="predicted"/>
<keyword evidence="1" id="KW-0472">Membrane</keyword>
<feature type="transmembrane region" description="Helical" evidence="1">
    <location>
        <begin position="38"/>
        <end position="59"/>
    </location>
</feature>
<keyword evidence="1" id="KW-1133">Transmembrane helix</keyword>
<dbReference type="CDD" id="cd01127">
    <property type="entry name" value="TrwB_TraG_TraD_VirD4"/>
    <property type="match status" value="1"/>
</dbReference>
<feature type="domain" description="DUF8128" evidence="4">
    <location>
        <begin position="77"/>
        <end position="406"/>
    </location>
</feature>
<reference evidence="5" key="1">
    <citation type="submission" date="2020-05" db="EMBL/GenBank/DDBJ databases">
        <title>High-Quality Genomes of Partial-Nitritation/Anammox System by Hierarchical Clustering Based Hybrid Assembly.</title>
        <authorList>
            <person name="Liu L."/>
            <person name="Wang Y."/>
            <person name="Che Y."/>
            <person name="Chen Y."/>
            <person name="Xia Y."/>
            <person name="Luo R."/>
            <person name="Cheng S.H."/>
            <person name="Zheng C."/>
            <person name="Zhang T."/>
        </authorList>
    </citation>
    <scope>NUCLEOTIDE SEQUENCE</scope>
    <source>
        <strain evidence="5">H1_PAT1</strain>
    </source>
</reference>
<evidence type="ECO:0000259" key="2">
    <source>
        <dbReference type="Pfam" id="PF01935"/>
    </source>
</evidence>
<evidence type="ECO:0000313" key="5">
    <source>
        <dbReference type="EMBL" id="MBE7525690.1"/>
    </source>
</evidence>
<evidence type="ECO:0000313" key="6">
    <source>
        <dbReference type="Proteomes" id="UP000710385"/>
    </source>
</evidence>
<feature type="domain" description="Helicase HerA central" evidence="2">
    <location>
        <begin position="445"/>
        <end position="517"/>
    </location>
</feature>
<dbReference type="Pfam" id="PF01935">
    <property type="entry name" value="DUF87"/>
    <property type="match status" value="1"/>
</dbReference>
<evidence type="ECO:0000259" key="3">
    <source>
        <dbReference type="Pfam" id="PF12696"/>
    </source>
</evidence>
<name>A0A928TVJ6_UNCKA</name>
<keyword evidence="1" id="KW-0812">Transmembrane</keyword>
<dbReference type="Pfam" id="PF12696">
    <property type="entry name" value="TraG-D_C"/>
    <property type="match status" value="1"/>
</dbReference>
<organism evidence="5 6">
    <name type="scientific">candidate division WWE3 bacterium</name>
    <dbReference type="NCBI Taxonomy" id="2053526"/>
    <lineage>
        <taxon>Bacteria</taxon>
        <taxon>Katanobacteria</taxon>
    </lineage>
</organism>
<gene>
    <name evidence="5" type="ORF">HS096_04880</name>
</gene>
<dbReference type="InterPro" id="IPR002789">
    <property type="entry name" value="HerA_central"/>
</dbReference>
<dbReference type="PANTHER" id="PTHR30121">
    <property type="entry name" value="UNCHARACTERIZED PROTEIN YJGR-RELATED"/>
    <property type="match status" value="1"/>
</dbReference>
<dbReference type="InterPro" id="IPR051162">
    <property type="entry name" value="T4SS_component"/>
</dbReference>
<dbReference type="Pfam" id="PF26449">
    <property type="entry name" value="DUF8128"/>
    <property type="match status" value="1"/>
</dbReference>
<sequence length="855" mass="96012">MMAFFPLLQVDIIPNDPGQAFVPAGQELAAAGTLLSSVAAIAAVILGIAIAGGLILFLLRRLLRGRLSSKTAFNMKVLRIRVPKEKRGGEKAEETTQTIQEDISVMETIFSTLGSLTAQRGIGAWLYGRSDHFSFEIVMDGGKIAFYVAVPAAYRGFVEEQIHAQFSDAEIEDVPDYNIFSPTGVVLGSYLTLRRQSFFPIKTYQKLESDPLNSVTNALAKLGDEDGAAIQYVFRSARREWRTGGLRIAREMQQGKKLSQVQSGGAGKFVTSVGKEFAQVAAGKTQTQKTSEGYRLSPLEEEMVKGLEEKASKAGLDVNIRVIVSTKTPQKAQQALNDILGSFGQYNIYEYGNSFAKAMPRFRTKMIQAFIYRQFDEKFKITLNSEELASLFHLPLPSTETPKIDWLLARKALPPSNLPQDGIVLGYSEYRGHRYIIRMKQQDRRRHMYIIGKSGSGKTELMKSLVAQDIREGRGVCVVDPHGDFADDCLGFVPKERADDVIYFSPADTERPMGLNMLEYDPNYPEQKTFVINEMLKIFDKLYDLKSTGGPMFEQYMRNAMQLIMDHPESGSTLMEIPKVLADEDFRAYKLSKCKTQVVKDFWEKEAQKAGGEASLQNMVPYITSKLTPFISNDIMRPIIGQQKSAFNVRQAMDEQRILLLNLSKGKLGDLNAYLIGMVLVGKILMAALSRTDMSKEARKDFYLYIDEFQNFLTDSISAILSEARKYGLDLVVAHQFIGQLEGKEDTVIRDAIFGNVGSMFAFRVGADDAEFLVKEFAPVFNEYDLVNVEAYTCNAKILIDNTASRPFNMKPILADPNQDKELPELIRELSRYKYGRKRELVEAEIQERQYPSSP</sequence>
<dbReference type="PANTHER" id="PTHR30121:SF11">
    <property type="entry name" value="AAA+ ATPASE DOMAIN-CONTAINING PROTEIN"/>
    <property type="match status" value="1"/>
</dbReference>
<dbReference type="EMBL" id="JABTTY010000001">
    <property type="protein sequence ID" value="MBE7525690.1"/>
    <property type="molecule type" value="Genomic_DNA"/>
</dbReference>
<accession>A0A928TVJ6</accession>
<dbReference type="InterPro" id="IPR032689">
    <property type="entry name" value="TraG-D_C"/>
</dbReference>